<keyword evidence="2" id="KW-1185">Reference proteome</keyword>
<proteinExistence type="predicted"/>
<dbReference type="AlphaFoldDB" id="W9RAB1"/>
<evidence type="ECO:0000313" key="2">
    <source>
        <dbReference type="Proteomes" id="UP000030645"/>
    </source>
</evidence>
<gene>
    <name evidence="1" type="ORF">L484_004038</name>
</gene>
<accession>W9RAB1</accession>
<reference evidence="2" key="1">
    <citation type="submission" date="2013-01" db="EMBL/GenBank/DDBJ databases">
        <title>Draft Genome Sequence of a Mulberry Tree, Morus notabilis C.K. Schneid.</title>
        <authorList>
            <person name="He N."/>
            <person name="Zhao S."/>
        </authorList>
    </citation>
    <scope>NUCLEOTIDE SEQUENCE</scope>
</reference>
<protein>
    <submittedName>
        <fullName evidence="1">Uncharacterized protein</fullName>
    </submittedName>
</protein>
<sequence>MVVASKSSTLIFRLDDSTETNTFSTKTEAGVCNFVLFFLLKGTLYCFEFRMNKKLVFLLYIAALRGTIFKHFESNFLHLLNLRPLLFGIASCFNLRLYSDSNGDHILRSFTLSSISGRAFFVRSQWANVGWFAFSVNIFDGLKRVSEEPRTDLKLED</sequence>
<name>W9RAB1_9ROSA</name>
<dbReference type="EMBL" id="KE344775">
    <property type="protein sequence ID" value="EXB78673.1"/>
    <property type="molecule type" value="Genomic_DNA"/>
</dbReference>
<dbReference type="Proteomes" id="UP000030645">
    <property type="component" value="Unassembled WGS sequence"/>
</dbReference>
<evidence type="ECO:0000313" key="1">
    <source>
        <dbReference type="EMBL" id="EXB78673.1"/>
    </source>
</evidence>
<organism evidence="1 2">
    <name type="scientific">Morus notabilis</name>
    <dbReference type="NCBI Taxonomy" id="981085"/>
    <lineage>
        <taxon>Eukaryota</taxon>
        <taxon>Viridiplantae</taxon>
        <taxon>Streptophyta</taxon>
        <taxon>Embryophyta</taxon>
        <taxon>Tracheophyta</taxon>
        <taxon>Spermatophyta</taxon>
        <taxon>Magnoliopsida</taxon>
        <taxon>eudicotyledons</taxon>
        <taxon>Gunneridae</taxon>
        <taxon>Pentapetalae</taxon>
        <taxon>rosids</taxon>
        <taxon>fabids</taxon>
        <taxon>Rosales</taxon>
        <taxon>Moraceae</taxon>
        <taxon>Moreae</taxon>
        <taxon>Morus</taxon>
    </lineage>
</organism>